<comment type="caution">
    <text evidence="3">The sequence shown here is derived from an EMBL/GenBank/DDBJ whole genome shotgun (WGS) entry which is preliminary data.</text>
</comment>
<evidence type="ECO:0000313" key="4">
    <source>
        <dbReference type="Proteomes" id="UP000315439"/>
    </source>
</evidence>
<evidence type="ECO:0000259" key="2">
    <source>
        <dbReference type="Pfam" id="PF13511"/>
    </source>
</evidence>
<proteinExistence type="predicted"/>
<evidence type="ECO:0000256" key="1">
    <source>
        <dbReference type="SAM" id="MobiDB-lite"/>
    </source>
</evidence>
<sequence>MKHLAANKDAYLTMKSLKIATAFLGLVLLIGFNQLHAKVYKWVDENGKVHYSDKPFNKGEKQLEIKDNLTPEQQQAAKRKAKQFVNMQKRRVHDQLDTEYKSKKQKSEKEKAEKDLKKNCDYARSQLETLKMPTRIYRENEKGQQEYLTDETRQQEIKKLEKDIAQHCSGV</sequence>
<protein>
    <submittedName>
        <fullName evidence="3">DUF4124 domain-containing protein</fullName>
    </submittedName>
</protein>
<dbReference type="AlphaFoldDB" id="A0A545TWC2"/>
<dbReference type="InterPro" id="IPR025392">
    <property type="entry name" value="DUF4124"/>
</dbReference>
<dbReference type="OrthoDB" id="7068596at2"/>
<keyword evidence="4" id="KW-1185">Reference proteome</keyword>
<name>A0A545TWC2_9GAMM</name>
<gene>
    <name evidence="3" type="ORF">FLL46_25540</name>
</gene>
<evidence type="ECO:0000313" key="3">
    <source>
        <dbReference type="EMBL" id="TQV81515.1"/>
    </source>
</evidence>
<organism evidence="3 4">
    <name type="scientific">Aliikangiella coralliicola</name>
    <dbReference type="NCBI Taxonomy" id="2592383"/>
    <lineage>
        <taxon>Bacteria</taxon>
        <taxon>Pseudomonadati</taxon>
        <taxon>Pseudomonadota</taxon>
        <taxon>Gammaproteobacteria</taxon>
        <taxon>Oceanospirillales</taxon>
        <taxon>Pleioneaceae</taxon>
        <taxon>Aliikangiella</taxon>
    </lineage>
</organism>
<reference evidence="3 4" key="1">
    <citation type="submission" date="2019-07" db="EMBL/GenBank/DDBJ databases">
        <title>Draft genome for Aliikangiella sp. M105.</title>
        <authorList>
            <person name="Wang G."/>
        </authorList>
    </citation>
    <scope>NUCLEOTIDE SEQUENCE [LARGE SCALE GENOMIC DNA]</scope>
    <source>
        <strain evidence="3 4">M105</strain>
    </source>
</reference>
<dbReference type="Proteomes" id="UP000315439">
    <property type="component" value="Unassembled WGS sequence"/>
</dbReference>
<dbReference type="EMBL" id="VIKS01000016">
    <property type="protein sequence ID" value="TQV81515.1"/>
    <property type="molecule type" value="Genomic_DNA"/>
</dbReference>
<dbReference type="Pfam" id="PF13511">
    <property type="entry name" value="DUF4124"/>
    <property type="match status" value="1"/>
</dbReference>
<accession>A0A545TWC2</accession>
<feature type="domain" description="DUF4124" evidence="2">
    <location>
        <begin position="33"/>
        <end position="77"/>
    </location>
</feature>
<dbReference type="RefSeq" id="WP_142935065.1">
    <property type="nucleotide sequence ID" value="NZ_ML660172.1"/>
</dbReference>
<feature type="region of interest" description="Disordered" evidence="1">
    <location>
        <begin position="95"/>
        <end position="116"/>
    </location>
</feature>